<evidence type="ECO:0000256" key="3">
    <source>
        <dbReference type="ARBA" id="ARBA00022722"/>
    </source>
</evidence>
<evidence type="ECO:0000256" key="14">
    <source>
        <dbReference type="SAM" id="MobiDB-lite"/>
    </source>
</evidence>
<proteinExistence type="predicted"/>
<dbReference type="Gene3D" id="3.30.420.10">
    <property type="entry name" value="Ribonuclease H-like superfamily/Ribonuclease H"/>
    <property type="match status" value="1"/>
</dbReference>
<keyword evidence="4" id="KW-0479">Metal-binding</keyword>
<dbReference type="PROSITE" id="PS50994">
    <property type="entry name" value="INTEGRASE"/>
    <property type="match status" value="1"/>
</dbReference>
<keyword evidence="11" id="KW-0233">DNA recombination</keyword>
<evidence type="ECO:0000256" key="8">
    <source>
        <dbReference type="ARBA" id="ARBA00022908"/>
    </source>
</evidence>
<dbReference type="STRING" id="1806994.A0A507BWI8"/>
<feature type="transmembrane region" description="Helical" evidence="15">
    <location>
        <begin position="559"/>
        <end position="579"/>
    </location>
</feature>
<keyword evidence="18" id="KW-1185">Reference proteome</keyword>
<comment type="caution">
    <text evidence="17">The sequence shown here is derived from an EMBL/GenBank/DDBJ whole genome shotgun (WGS) entry which is preliminary data.</text>
</comment>
<dbReference type="OrthoDB" id="3243429at2759"/>
<dbReference type="GO" id="GO:0016787">
    <property type="term" value="F:hydrolase activity"/>
    <property type="evidence" value="ECO:0007669"/>
    <property type="project" value="UniProtKB-KW"/>
</dbReference>
<dbReference type="RefSeq" id="XP_031024239.1">
    <property type="nucleotide sequence ID" value="XM_031169787.1"/>
</dbReference>
<reference evidence="17 18" key="1">
    <citation type="journal article" date="2019" name="Sci. Rep.">
        <title>Comparative genomics of chytrid fungi reveal insights into the obligate biotrophic and pathogenic lifestyle of Synchytrium endobioticum.</title>
        <authorList>
            <person name="van de Vossenberg B.T.L.H."/>
            <person name="Warris S."/>
            <person name="Nguyen H.D.T."/>
            <person name="van Gent-Pelzer M.P.E."/>
            <person name="Joly D.L."/>
            <person name="van de Geest H.C."/>
            <person name="Bonants P.J.M."/>
            <person name="Smith D.S."/>
            <person name="Levesque C.A."/>
            <person name="van der Lee T.A.J."/>
        </authorList>
    </citation>
    <scope>NUCLEOTIDE SEQUENCE [LARGE SCALE GENOMIC DNA]</scope>
    <source>
        <strain evidence="17 18">JEL517</strain>
    </source>
</reference>
<organism evidence="17 18">
    <name type="scientific">Synchytrium microbalum</name>
    <dbReference type="NCBI Taxonomy" id="1806994"/>
    <lineage>
        <taxon>Eukaryota</taxon>
        <taxon>Fungi</taxon>
        <taxon>Fungi incertae sedis</taxon>
        <taxon>Chytridiomycota</taxon>
        <taxon>Chytridiomycota incertae sedis</taxon>
        <taxon>Chytridiomycetes</taxon>
        <taxon>Synchytriales</taxon>
        <taxon>Synchytriaceae</taxon>
        <taxon>Synchytrium</taxon>
    </lineage>
</organism>
<dbReference type="GO" id="GO:0015074">
    <property type="term" value="P:DNA integration"/>
    <property type="evidence" value="ECO:0007669"/>
    <property type="project" value="UniProtKB-KW"/>
</dbReference>
<dbReference type="InterPro" id="IPR039537">
    <property type="entry name" value="Retrotran_Ty1/copia-like"/>
</dbReference>
<evidence type="ECO:0000256" key="6">
    <source>
        <dbReference type="ARBA" id="ARBA00022801"/>
    </source>
</evidence>
<evidence type="ECO:0000256" key="11">
    <source>
        <dbReference type="ARBA" id="ARBA00023172"/>
    </source>
</evidence>
<evidence type="ECO:0000259" key="16">
    <source>
        <dbReference type="PROSITE" id="PS50994"/>
    </source>
</evidence>
<keyword evidence="2" id="KW-0548">Nucleotidyltransferase</keyword>
<name>A0A507BWI8_9FUNG</name>
<protein>
    <recommendedName>
        <fullName evidence="16">Integrase catalytic domain-containing protein</fullName>
    </recommendedName>
</protein>
<keyword evidence="9" id="KW-0695">RNA-directed DNA polymerase</keyword>
<evidence type="ECO:0000256" key="9">
    <source>
        <dbReference type="ARBA" id="ARBA00022918"/>
    </source>
</evidence>
<dbReference type="GO" id="GO:0006310">
    <property type="term" value="P:DNA recombination"/>
    <property type="evidence" value="ECO:0007669"/>
    <property type="project" value="UniProtKB-KW"/>
</dbReference>
<dbReference type="GO" id="GO:0032196">
    <property type="term" value="P:transposition"/>
    <property type="evidence" value="ECO:0007669"/>
    <property type="project" value="UniProtKB-KW"/>
</dbReference>
<keyword evidence="8" id="KW-0229">DNA integration</keyword>
<evidence type="ECO:0000256" key="1">
    <source>
        <dbReference type="ARBA" id="ARBA00022578"/>
    </source>
</evidence>
<dbReference type="GeneID" id="42005084"/>
<evidence type="ECO:0000256" key="15">
    <source>
        <dbReference type="SAM" id="Phobius"/>
    </source>
</evidence>
<evidence type="ECO:0000313" key="17">
    <source>
        <dbReference type="EMBL" id="TPX33197.1"/>
    </source>
</evidence>
<dbReference type="PANTHER" id="PTHR42648:SF11">
    <property type="entry name" value="TRANSPOSON TY4-P GAG-POL POLYPROTEIN"/>
    <property type="match status" value="1"/>
</dbReference>
<evidence type="ECO:0000256" key="12">
    <source>
        <dbReference type="ARBA" id="ARBA00048173"/>
    </source>
</evidence>
<dbReference type="InterPro" id="IPR001584">
    <property type="entry name" value="Integrase_cat-core"/>
</dbReference>
<dbReference type="GO" id="GO:0004519">
    <property type="term" value="F:endonuclease activity"/>
    <property type="evidence" value="ECO:0007669"/>
    <property type="project" value="UniProtKB-KW"/>
</dbReference>
<accession>A0A507BWI8</accession>
<keyword evidence="3" id="KW-0540">Nuclease</keyword>
<evidence type="ECO:0000256" key="10">
    <source>
        <dbReference type="ARBA" id="ARBA00022932"/>
    </source>
</evidence>
<evidence type="ECO:0000256" key="7">
    <source>
        <dbReference type="ARBA" id="ARBA00022842"/>
    </source>
</evidence>
<keyword evidence="6" id="KW-0378">Hydrolase</keyword>
<keyword evidence="15" id="KW-1133">Transmembrane helix</keyword>
<keyword evidence="1" id="KW-0815">Transposition</keyword>
<comment type="catalytic activity">
    <reaction evidence="13">
        <text>DNA(n) + a 2'-deoxyribonucleoside 5'-triphosphate = DNA(n+1) + diphosphate</text>
        <dbReference type="Rhea" id="RHEA:22508"/>
        <dbReference type="Rhea" id="RHEA-COMP:17339"/>
        <dbReference type="Rhea" id="RHEA-COMP:17340"/>
        <dbReference type="ChEBI" id="CHEBI:33019"/>
        <dbReference type="ChEBI" id="CHEBI:61560"/>
        <dbReference type="ChEBI" id="CHEBI:173112"/>
        <dbReference type="EC" id="2.7.7.7"/>
    </reaction>
</comment>
<keyword evidence="10" id="KW-0239">DNA-directed DNA polymerase</keyword>
<dbReference type="InterPro" id="IPR012337">
    <property type="entry name" value="RNaseH-like_sf"/>
</dbReference>
<dbReference type="GO" id="GO:0003887">
    <property type="term" value="F:DNA-directed DNA polymerase activity"/>
    <property type="evidence" value="ECO:0007669"/>
    <property type="project" value="UniProtKB-KW"/>
</dbReference>
<keyword evidence="7" id="KW-0460">Magnesium</keyword>
<feature type="region of interest" description="Disordered" evidence="14">
    <location>
        <begin position="62"/>
        <end position="85"/>
    </location>
</feature>
<dbReference type="SUPFAM" id="SSF53098">
    <property type="entry name" value="Ribonuclease H-like"/>
    <property type="match status" value="1"/>
</dbReference>
<dbReference type="PANTHER" id="PTHR42648">
    <property type="entry name" value="TRANSPOSASE, PUTATIVE-RELATED"/>
    <property type="match status" value="1"/>
</dbReference>
<dbReference type="GO" id="GO:0046872">
    <property type="term" value="F:metal ion binding"/>
    <property type="evidence" value="ECO:0007669"/>
    <property type="project" value="UniProtKB-KW"/>
</dbReference>
<sequence length="581" mass="64444">MSATEDPTKFLSKRTNIDKEIKVILACKEVTDAEALVGIICRILLVKQMVFDPYIHLREEANNNLQNPPNKNNFNNRDTRTSSNSNNRVARHCRKCWSNDHFFNECQSIVYLPFPGFMDDLNDRNIGSTNTRVCTRCGNLVINQFPGFVKVAVGLTASSSTLVYLHRLSTSAIRWLLDSGASTHMTGNIELLSDVVKPSARTVSGLGSSVFRSTAIGVLVGSANGFEWSIPNVFQNSTLPGVETDDEPCRPCIKPKIIRLPFPISVSPKPEALEVLHIDPMGPFRTKSLDGSVYILRIIEAGFHYGWVFPKKSRAETPNFKFFESDNAREFVVNTVSSHLLENGIIHRLTLPHAHQHNGMIERYNRTLQEAAKALLLGANLAPTFWAEAIKTACYLRNTLTTTALEKGTPFEALYEKEPVYDHLKVFGSKAFLHDPTESDKQQDRGIKPFVYSRNVNWLEDTKSDGKGDADVDCSTQLEIEEEDVSDGTVSESDDEVIIVDLGVGDTKRSRPGDATSDGGGAVSPRSTPRERTATPPSPSPQSPLSTVATLFSKSLKTLPIVTVMMVLSVILIENYRILLW</sequence>
<evidence type="ECO:0000256" key="13">
    <source>
        <dbReference type="ARBA" id="ARBA00049244"/>
    </source>
</evidence>
<evidence type="ECO:0000256" key="2">
    <source>
        <dbReference type="ARBA" id="ARBA00022695"/>
    </source>
</evidence>
<dbReference type="Proteomes" id="UP000319731">
    <property type="component" value="Unassembled WGS sequence"/>
</dbReference>
<dbReference type="EMBL" id="QEAO01000022">
    <property type="protein sequence ID" value="TPX33197.1"/>
    <property type="molecule type" value="Genomic_DNA"/>
</dbReference>
<dbReference type="GO" id="GO:0003964">
    <property type="term" value="F:RNA-directed DNA polymerase activity"/>
    <property type="evidence" value="ECO:0007669"/>
    <property type="project" value="UniProtKB-KW"/>
</dbReference>
<keyword evidence="15" id="KW-0472">Membrane</keyword>
<evidence type="ECO:0000256" key="4">
    <source>
        <dbReference type="ARBA" id="ARBA00022723"/>
    </source>
</evidence>
<feature type="region of interest" description="Disordered" evidence="14">
    <location>
        <begin position="502"/>
        <end position="546"/>
    </location>
</feature>
<keyword evidence="5" id="KW-0255">Endonuclease</keyword>
<feature type="domain" description="Integrase catalytic" evidence="16">
    <location>
        <begin position="321"/>
        <end position="418"/>
    </location>
</feature>
<keyword evidence="10" id="KW-0808">Transferase</keyword>
<gene>
    <name evidence="17" type="ORF">SmJEL517_g03859</name>
</gene>
<dbReference type="GO" id="GO:0005634">
    <property type="term" value="C:nucleus"/>
    <property type="evidence" value="ECO:0007669"/>
    <property type="project" value="UniProtKB-ARBA"/>
</dbReference>
<dbReference type="InterPro" id="IPR036397">
    <property type="entry name" value="RNaseH_sf"/>
</dbReference>
<dbReference type="GO" id="GO:0003676">
    <property type="term" value="F:nucleic acid binding"/>
    <property type="evidence" value="ECO:0007669"/>
    <property type="project" value="InterPro"/>
</dbReference>
<evidence type="ECO:0000313" key="18">
    <source>
        <dbReference type="Proteomes" id="UP000319731"/>
    </source>
</evidence>
<keyword evidence="15" id="KW-0812">Transmembrane</keyword>
<evidence type="ECO:0000256" key="5">
    <source>
        <dbReference type="ARBA" id="ARBA00022759"/>
    </source>
</evidence>
<comment type="catalytic activity">
    <reaction evidence="12">
        <text>DNA(n) + a 2'-deoxyribonucleoside 5'-triphosphate = DNA(n+1) + diphosphate</text>
        <dbReference type="Rhea" id="RHEA:22508"/>
        <dbReference type="Rhea" id="RHEA-COMP:17339"/>
        <dbReference type="Rhea" id="RHEA-COMP:17340"/>
        <dbReference type="ChEBI" id="CHEBI:33019"/>
        <dbReference type="ChEBI" id="CHEBI:61560"/>
        <dbReference type="ChEBI" id="CHEBI:173112"/>
        <dbReference type="EC" id="2.7.7.49"/>
    </reaction>
</comment>
<dbReference type="AlphaFoldDB" id="A0A507BWI8"/>